<dbReference type="Gene3D" id="3.20.20.140">
    <property type="entry name" value="Metal-dependent hydrolases"/>
    <property type="match status" value="1"/>
</dbReference>
<protein>
    <submittedName>
        <fullName evidence="1">Histidinol-phosphatase</fullName>
    </submittedName>
</protein>
<dbReference type="Proteomes" id="UP000597877">
    <property type="component" value="Unassembled WGS sequence"/>
</dbReference>
<dbReference type="CDD" id="cd07432">
    <property type="entry name" value="PHP_HisPPase"/>
    <property type="match status" value="1"/>
</dbReference>
<dbReference type="RefSeq" id="WP_021953030.1">
    <property type="nucleotide sequence ID" value="NZ_JACOOZ010000005.1"/>
</dbReference>
<keyword evidence="2" id="KW-1185">Reference proteome</keyword>
<dbReference type="InterPro" id="IPR016195">
    <property type="entry name" value="Pol/histidinol_Pase-like"/>
</dbReference>
<comment type="caution">
    <text evidence="1">The sequence shown here is derived from an EMBL/GenBank/DDBJ whole genome shotgun (WGS) entry which is preliminary data.</text>
</comment>
<name>A0ABR7F377_9FIRM</name>
<dbReference type="Pfam" id="PF13263">
    <property type="entry name" value="PHP_C"/>
    <property type="match status" value="1"/>
</dbReference>
<dbReference type="EMBL" id="JACOOZ010000005">
    <property type="protein sequence ID" value="MBC5668058.1"/>
    <property type="molecule type" value="Genomic_DNA"/>
</dbReference>
<dbReference type="SUPFAM" id="SSF89550">
    <property type="entry name" value="PHP domain-like"/>
    <property type="match status" value="1"/>
</dbReference>
<reference evidence="1 2" key="1">
    <citation type="submission" date="2020-08" db="EMBL/GenBank/DDBJ databases">
        <title>Genome public.</title>
        <authorList>
            <person name="Liu C."/>
            <person name="Sun Q."/>
        </authorList>
    </citation>
    <scope>NUCLEOTIDE SEQUENCE [LARGE SCALE GENOMIC DNA]</scope>
    <source>
        <strain evidence="1 2">BX4</strain>
    </source>
</reference>
<dbReference type="InterPro" id="IPR052018">
    <property type="entry name" value="PHP_domain"/>
</dbReference>
<proteinExistence type="predicted"/>
<accession>A0ABR7F377</accession>
<dbReference type="PANTHER" id="PTHR42924:SF3">
    <property type="entry name" value="POLYMERASE_HISTIDINOL PHOSPHATASE N-TERMINAL DOMAIN-CONTAINING PROTEIN"/>
    <property type="match status" value="1"/>
</dbReference>
<dbReference type="PANTHER" id="PTHR42924">
    <property type="entry name" value="EXONUCLEASE"/>
    <property type="match status" value="1"/>
</dbReference>
<evidence type="ECO:0000313" key="1">
    <source>
        <dbReference type="EMBL" id="MBC5668058.1"/>
    </source>
</evidence>
<gene>
    <name evidence="1" type="ORF">H8S00_08695</name>
</gene>
<organism evidence="1 2">
    <name type="scientific">Eubacterium segne</name>
    <dbReference type="NCBI Taxonomy" id="2763045"/>
    <lineage>
        <taxon>Bacteria</taxon>
        <taxon>Bacillati</taxon>
        <taxon>Bacillota</taxon>
        <taxon>Clostridia</taxon>
        <taxon>Eubacteriales</taxon>
        <taxon>Eubacteriaceae</taxon>
        <taxon>Eubacterium</taxon>
    </lineage>
</organism>
<evidence type="ECO:0000313" key="2">
    <source>
        <dbReference type="Proteomes" id="UP000597877"/>
    </source>
</evidence>
<sequence>MYKYETHLHTKHGSACATISGKGQALEYKHAGYTGIIITEHFFRGNTCIPKDLPWEERINLFCRGYEEAKYYGDKIGLQVFFGWEETYDGQDFLVYGLDKEWLLNHPEVEHWTIKEQFLEVSKYGGMVIHAHPFRDRPYIPKIRLFPKQVHGVEVYNAGNYNEENERAYMYAKQYNLPITAGGDSHHHDITCSGIGVEERFESIVDYIKCIKENKPKQLLYIN</sequence>